<dbReference type="Gene3D" id="1.10.418.10">
    <property type="entry name" value="Calponin-like domain"/>
    <property type="match status" value="1"/>
</dbReference>
<dbReference type="GO" id="GO:0016787">
    <property type="term" value="F:hydrolase activity"/>
    <property type="evidence" value="ECO:0007669"/>
    <property type="project" value="UniProtKB-KW"/>
</dbReference>
<reference evidence="3 4" key="1">
    <citation type="journal article" date="2018" name="Nat. Genet.">
        <title>The Rosa genome provides new insights in the design of modern roses.</title>
        <authorList>
            <person name="Bendahmane M."/>
        </authorList>
    </citation>
    <scope>NUCLEOTIDE SEQUENCE [LARGE SCALE GENOMIC DNA]</scope>
    <source>
        <strain evidence="4">cv. Old Blush</strain>
    </source>
</reference>
<dbReference type="FunFam" id="1.10.418.10:FF:000062">
    <property type="entry name" value="Kinesin-like protein KIN-14I isoform A"/>
    <property type="match status" value="1"/>
</dbReference>
<dbReference type="InterPro" id="IPR036872">
    <property type="entry name" value="CH_dom_sf"/>
</dbReference>
<accession>A0A2P6R7D5</accession>
<sequence length="395" mass="43519">MATEQSLPFNVASVVEAVLQQHGTRLSDVGLASRKAEEASVRRYEAAGWLRKTVGVVGGKDLPAEPSEEDFRLGLRSGIILCNVINKVQPGAVAKVVEGPCDSVPIPDGAALSAFQYFENVRNFLVAVEELGLPTFEASDLEQGGKSASARIVNCVLALKSYSDWKQAGGSGSWKFVGNLKPPISGKPFLRKNSEPFMSSFTRTSSWSERSQDSFSSEDPNEASSSHSLHMLVREVLLDKKQEEIPFVKAPSKDSPGPDSESPSLSEPGSGDIKNEEKAATQIKKDDCCNQTYDHHEGSKGQFMKHKLLVEQQKKNIQELKHNLYDTKAGMKFLQMKYQEDFNSLGMHLHGLAHAASGYQKVLEENRKLYNLVQDLKGEFLVLLCKSIPICFLQI</sequence>
<dbReference type="SUPFAM" id="SSF47576">
    <property type="entry name" value="Calponin-homology domain, CH-domain"/>
    <property type="match status" value="1"/>
</dbReference>
<keyword evidence="4" id="KW-1185">Reference proteome</keyword>
<dbReference type="SMART" id="SM00033">
    <property type="entry name" value="CH"/>
    <property type="match status" value="1"/>
</dbReference>
<proteinExistence type="predicted"/>
<feature type="compositionally biased region" description="Low complexity" evidence="1">
    <location>
        <begin position="253"/>
        <end position="272"/>
    </location>
</feature>
<dbReference type="InterPro" id="IPR027640">
    <property type="entry name" value="Kinesin-like_fam"/>
</dbReference>
<dbReference type="CDD" id="cd21203">
    <property type="entry name" value="CH_AtKIN14-like"/>
    <property type="match status" value="1"/>
</dbReference>
<evidence type="ECO:0000256" key="1">
    <source>
        <dbReference type="SAM" id="MobiDB-lite"/>
    </source>
</evidence>
<dbReference type="Proteomes" id="UP000238479">
    <property type="component" value="Chromosome 3"/>
</dbReference>
<dbReference type="EC" id="3.6.4.5" evidence="3"/>
<feature type="domain" description="Calponin-homology (CH)" evidence="2">
    <location>
        <begin position="40"/>
        <end position="164"/>
    </location>
</feature>
<evidence type="ECO:0000259" key="2">
    <source>
        <dbReference type="PROSITE" id="PS50021"/>
    </source>
</evidence>
<evidence type="ECO:0000313" key="4">
    <source>
        <dbReference type="Proteomes" id="UP000238479"/>
    </source>
</evidence>
<dbReference type="PANTHER" id="PTHR47972:SF12">
    <property type="entry name" value="KINESIN-LIKE PROTEIN KIN-14H"/>
    <property type="match status" value="1"/>
</dbReference>
<dbReference type="GO" id="GO:0008017">
    <property type="term" value="F:microtubule binding"/>
    <property type="evidence" value="ECO:0007669"/>
    <property type="project" value="TreeGrafter"/>
</dbReference>
<dbReference type="AlphaFoldDB" id="A0A2P6R7D5"/>
<evidence type="ECO:0000313" key="3">
    <source>
        <dbReference type="EMBL" id="PRQ42345.1"/>
    </source>
</evidence>
<feature type="region of interest" description="Disordered" evidence="1">
    <location>
        <begin position="247"/>
        <end position="281"/>
    </location>
</feature>
<keyword evidence="3" id="KW-0378">Hydrolase</keyword>
<dbReference type="GO" id="GO:0003777">
    <property type="term" value="F:microtubule motor activity"/>
    <property type="evidence" value="ECO:0007669"/>
    <property type="project" value="InterPro"/>
</dbReference>
<dbReference type="GO" id="GO:0015630">
    <property type="term" value="C:microtubule cytoskeleton"/>
    <property type="evidence" value="ECO:0007669"/>
    <property type="project" value="TreeGrafter"/>
</dbReference>
<organism evidence="3 4">
    <name type="scientific">Rosa chinensis</name>
    <name type="common">China rose</name>
    <dbReference type="NCBI Taxonomy" id="74649"/>
    <lineage>
        <taxon>Eukaryota</taxon>
        <taxon>Viridiplantae</taxon>
        <taxon>Streptophyta</taxon>
        <taxon>Embryophyta</taxon>
        <taxon>Tracheophyta</taxon>
        <taxon>Spermatophyta</taxon>
        <taxon>Magnoliopsida</taxon>
        <taxon>eudicotyledons</taxon>
        <taxon>Gunneridae</taxon>
        <taxon>Pentapetalae</taxon>
        <taxon>rosids</taxon>
        <taxon>fabids</taxon>
        <taxon>Rosales</taxon>
        <taxon>Rosaceae</taxon>
        <taxon>Rosoideae</taxon>
        <taxon>Rosoideae incertae sedis</taxon>
        <taxon>Rosa</taxon>
    </lineage>
</organism>
<protein>
    <submittedName>
        <fullName evidence="3">Putative minus-end-directed kinesin ATPase</fullName>
        <ecNumber evidence="3">3.6.4.5</ecNumber>
    </submittedName>
</protein>
<dbReference type="InterPro" id="IPR001715">
    <property type="entry name" value="CH_dom"/>
</dbReference>
<comment type="caution">
    <text evidence="3">The sequence shown here is derived from an EMBL/GenBank/DDBJ whole genome shotgun (WGS) entry which is preliminary data.</text>
</comment>
<dbReference type="PROSITE" id="PS50021">
    <property type="entry name" value="CH"/>
    <property type="match status" value="1"/>
</dbReference>
<dbReference type="PANTHER" id="PTHR47972">
    <property type="entry name" value="KINESIN-LIKE PROTEIN KLP-3"/>
    <property type="match status" value="1"/>
</dbReference>
<dbReference type="STRING" id="74649.A0A2P6R7D5"/>
<name>A0A2P6R7D5_ROSCH</name>
<gene>
    <name evidence="3" type="ORF">RchiOBHm_Chr3g0456641</name>
</gene>
<dbReference type="EMBL" id="PDCK01000041">
    <property type="protein sequence ID" value="PRQ42345.1"/>
    <property type="molecule type" value="Genomic_DNA"/>
</dbReference>
<feature type="region of interest" description="Disordered" evidence="1">
    <location>
        <begin position="201"/>
        <end position="228"/>
    </location>
</feature>
<dbReference type="Gramene" id="PRQ42345">
    <property type="protein sequence ID" value="PRQ42345"/>
    <property type="gene ID" value="RchiOBHm_Chr3g0456641"/>
</dbReference>
<dbReference type="GO" id="GO:0007018">
    <property type="term" value="P:microtubule-based movement"/>
    <property type="evidence" value="ECO:0007669"/>
    <property type="project" value="InterPro"/>
</dbReference>
<dbReference type="Pfam" id="PF00307">
    <property type="entry name" value="CH"/>
    <property type="match status" value="1"/>
</dbReference>